<keyword evidence="9" id="KW-1185">Reference proteome</keyword>
<feature type="transmembrane region" description="Helical" evidence="7">
    <location>
        <begin position="222"/>
        <end position="250"/>
    </location>
</feature>
<gene>
    <name evidence="8" type="ORF">Cva_00777</name>
</gene>
<dbReference type="Pfam" id="PF07690">
    <property type="entry name" value="MFS_1"/>
    <property type="match status" value="1"/>
</dbReference>
<keyword evidence="6 7" id="KW-0472">Membrane</keyword>
<dbReference type="Proteomes" id="UP000036771">
    <property type="component" value="Unassembled WGS sequence"/>
</dbReference>
<dbReference type="AlphaFoldDB" id="A0A0K8ME31"/>
<feature type="transmembrane region" description="Helical" evidence="7">
    <location>
        <begin position="91"/>
        <end position="110"/>
    </location>
</feature>
<dbReference type="InterPro" id="IPR011701">
    <property type="entry name" value="MFS"/>
</dbReference>
<evidence type="ECO:0000313" key="8">
    <source>
        <dbReference type="EMBL" id="GAO98129.1"/>
    </source>
</evidence>
<reference evidence="8 9" key="1">
    <citation type="submission" date="2015-03" db="EMBL/GenBank/DDBJ databases">
        <title>Caedibacter varicaedens, whole genome shotgun sequence.</title>
        <authorList>
            <person name="Suzuki H."/>
            <person name="Dapper A.L."/>
            <person name="Gibson A.K."/>
            <person name="Jackson C."/>
            <person name="Lee H."/>
            <person name="Pejaver V.R."/>
            <person name="Doak T."/>
            <person name="Lynch M."/>
        </authorList>
    </citation>
    <scope>NUCLEOTIDE SEQUENCE [LARGE SCALE GENOMIC DNA]</scope>
</reference>
<feature type="transmembrane region" description="Helical" evidence="7">
    <location>
        <begin position="281"/>
        <end position="299"/>
    </location>
</feature>
<dbReference type="STRING" id="1629334.Cva_00777"/>
<evidence type="ECO:0000256" key="2">
    <source>
        <dbReference type="ARBA" id="ARBA00008335"/>
    </source>
</evidence>
<proteinExistence type="inferred from homology"/>
<dbReference type="PANTHER" id="PTHR12778:SF10">
    <property type="entry name" value="MAJOR FACILITATOR SUPERFAMILY DOMAIN-CONTAINING PROTEIN 3"/>
    <property type="match status" value="1"/>
</dbReference>
<dbReference type="EMBL" id="BBVC01000025">
    <property type="protein sequence ID" value="GAO98129.1"/>
    <property type="molecule type" value="Genomic_DNA"/>
</dbReference>
<protein>
    <submittedName>
        <fullName evidence="8">Muropeptide transporter</fullName>
    </submittedName>
</protein>
<feature type="transmembrane region" description="Helical" evidence="7">
    <location>
        <begin position="306"/>
        <end position="327"/>
    </location>
</feature>
<feature type="transmembrane region" description="Helical" evidence="7">
    <location>
        <begin position="152"/>
        <end position="176"/>
    </location>
</feature>
<sequence length="444" mass="50047">MKSENIWYQTLKLYVDRRVAVIFLMGFSCGIPLLLTASTLNIWLSQRGIQYSEIGYMALTALPYTLKFLWAPFVDHLKLPFLTRWLGRRRAWLFLSQVILIISIFCLGIVKPEKNLGITALLAFIVAFASATQDIVTLAYQTERLRSFQYGAGEAAGIFGYRLGLLLAGAGALYLAEFISWNLVYIIMAMAINIGIVTTLLCEEPHPLIKKTERRKAHLLSWLYEAVICPFTNYMGQKSWLLLLLVMFFYKLGDNMIGNMQNLFYLDLGFSKTDIANASKIFGMWASILGGFVGGVLVVRHGMIKSLFYMGAIHGLGMFGYLILFYAGYNLPLLYATVAVEDITGGMRVTALFAYQMTLCSPAYAATQFALFTSIVHLGRVLCAAPSGWIIEQIGWGHFFALSILSNIPVLVLVWWLSRTLEESLFIFRKIKFWQTKALNFPSN</sequence>
<evidence type="ECO:0000256" key="3">
    <source>
        <dbReference type="ARBA" id="ARBA00022448"/>
    </source>
</evidence>
<dbReference type="GO" id="GO:0016020">
    <property type="term" value="C:membrane"/>
    <property type="evidence" value="ECO:0007669"/>
    <property type="project" value="UniProtKB-SubCell"/>
</dbReference>
<keyword evidence="4 7" id="KW-0812">Transmembrane</keyword>
<feature type="transmembrane region" description="Helical" evidence="7">
    <location>
        <begin position="182"/>
        <end position="202"/>
    </location>
</feature>
<dbReference type="GO" id="GO:0022857">
    <property type="term" value="F:transmembrane transporter activity"/>
    <property type="evidence" value="ECO:0007669"/>
    <property type="project" value="InterPro"/>
</dbReference>
<evidence type="ECO:0000256" key="4">
    <source>
        <dbReference type="ARBA" id="ARBA00022692"/>
    </source>
</evidence>
<comment type="subcellular location">
    <subcellularLocation>
        <location evidence="1">Membrane</location>
        <topology evidence="1">Multi-pass membrane protein</topology>
    </subcellularLocation>
</comment>
<feature type="transmembrane region" description="Helical" evidence="7">
    <location>
        <begin position="21"/>
        <end position="43"/>
    </location>
</feature>
<comment type="similarity">
    <text evidence="2">Belongs to the major facilitator superfamily.</text>
</comment>
<feature type="transmembrane region" description="Helical" evidence="7">
    <location>
        <begin position="116"/>
        <end position="140"/>
    </location>
</feature>
<evidence type="ECO:0000256" key="1">
    <source>
        <dbReference type="ARBA" id="ARBA00004141"/>
    </source>
</evidence>
<dbReference type="OrthoDB" id="9787815at2"/>
<accession>A0A0K8ME31</accession>
<keyword evidence="3" id="KW-0813">Transport</keyword>
<feature type="transmembrane region" description="Helical" evidence="7">
    <location>
        <begin position="397"/>
        <end position="417"/>
    </location>
</feature>
<evidence type="ECO:0000313" key="9">
    <source>
        <dbReference type="Proteomes" id="UP000036771"/>
    </source>
</evidence>
<dbReference type="PROSITE" id="PS51257">
    <property type="entry name" value="PROKAR_LIPOPROTEIN"/>
    <property type="match status" value="1"/>
</dbReference>
<dbReference type="NCBIfam" id="TIGR00901">
    <property type="entry name" value="2A0125"/>
    <property type="match status" value="1"/>
</dbReference>
<feature type="transmembrane region" description="Helical" evidence="7">
    <location>
        <begin position="369"/>
        <end position="391"/>
    </location>
</feature>
<evidence type="ECO:0000256" key="7">
    <source>
        <dbReference type="SAM" id="Phobius"/>
    </source>
</evidence>
<evidence type="ECO:0000256" key="5">
    <source>
        <dbReference type="ARBA" id="ARBA00022989"/>
    </source>
</evidence>
<dbReference type="SUPFAM" id="SSF103473">
    <property type="entry name" value="MFS general substrate transporter"/>
    <property type="match status" value="1"/>
</dbReference>
<keyword evidence="5 7" id="KW-1133">Transmembrane helix</keyword>
<dbReference type="InterPro" id="IPR004752">
    <property type="entry name" value="AmpG_permease/AT-1"/>
</dbReference>
<evidence type="ECO:0000256" key="6">
    <source>
        <dbReference type="ARBA" id="ARBA00023136"/>
    </source>
</evidence>
<comment type="caution">
    <text evidence="8">The sequence shown here is derived from an EMBL/GenBank/DDBJ whole genome shotgun (WGS) entry which is preliminary data.</text>
</comment>
<dbReference type="InterPro" id="IPR036259">
    <property type="entry name" value="MFS_trans_sf"/>
</dbReference>
<feature type="transmembrane region" description="Helical" evidence="7">
    <location>
        <begin position="49"/>
        <end position="70"/>
    </location>
</feature>
<name>A0A0K8ME31_9PROT</name>
<dbReference type="PANTHER" id="PTHR12778">
    <property type="entry name" value="SOLUTE CARRIER FAMILY 33 ACETYL-COA TRANSPORTER -RELATED"/>
    <property type="match status" value="1"/>
</dbReference>
<organism evidence="8 9">
    <name type="scientific">Caedimonas varicaedens</name>
    <dbReference type="NCBI Taxonomy" id="1629334"/>
    <lineage>
        <taxon>Bacteria</taxon>
        <taxon>Pseudomonadati</taxon>
        <taxon>Pseudomonadota</taxon>
        <taxon>Alphaproteobacteria</taxon>
        <taxon>Holosporales</taxon>
        <taxon>Caedimonadaceae</taxon>
        <taxon>Caedimonas</taxon>
    </lineage>
</organism>
<dbReference type="Gene3D" id="1.20.1250.20">
    <property type="entry name" value="MFS general substrate transporter like domains"/>
    <property type="match status" value="2"/>
</dbReference>